<dbReference type="Proteomes" id="UP001248536">
    <property type="component" value="Unassembled WGS sequence"/>
</dbReference>
<evidence type="ECO:0000313" key="3">
    <source>
        <dbReference type="Proteomes" id="UP000656367"/>
    </source>
</evidence>
<protein>
    <submittedName>
        <fullName evidence="1">Uncharacterized protein</fullName>
    </submittedName>
</protein>
<reference evidence="2 4" key="3">
    <citation type="submission" date="2022-06" db="EMBL/GenBank/DDBJ databases">
        <title>Haloarcula sp. a new haloarchaeum isolate from saline soil.</title>
        <authorList>
            <person name="Strakova D."/>
            <person name="Galisteo C."/>
            <person name="Sanchez-Porro C."/>
            <person name="Ventosa A."/>
        </authorList>
    </citation>
    <scope>NUCLEOTIDE SEQUENCE [LARGE SCALE GENOMIC DNA]</scope>
    <source>
        <strain evidence="2 4">JCM 15760</strain>
    </source>
</reference>
<organism evidence="1 3">
    <name type="scientific">Haloarcula argentinensis</name>
    <dbReference type="NCBI Taxonomy" id="43776"/>
    <lineage>
        <taxon>Archaea</taxon>
        <taxon>Methanobacteriati</taxon>
        <taxon>Methanobacteriota</taxon>
        <taxon>Stenosarchaea group</taxon>
        <taxon>Halobacteria</taxon>
        <taxon>Halobacteriales</taxon>
        <taxon>Haloarculaceae</taxon>
        <taxon>Haloarcula</taxon>
    </lineage>
</organism>
<dbReference type="AlphaFoldDB" id="A0A830FWW8"/>
<keyword evidence="4" id="KW-1185">Reference proteome</keyword>
<accession>A0A830FWW8</accession>
<gene>
    <name evidence="1" type="ORF">GCM10009006_34170</name>
    <name evidence="2" type="ORF">NC662_19155</name>
</gene>
<dbReference type="Proteomes" id="UP000656367">
    <property type="component" value="Unassembled WGS sequence"/>
</dbReference>
<comment type="caution">
    <text evidence="1">The sequence shown here is derived from an EMBL/GenBank/DDBJ whole genome shotgun (WGS) entry which is preliminary data.</text>
</comment>
<evidence type="ECO:0000313" key="4">
    <source>
        <dbReference type="Proteomes" id="UP001248536"/>
    </source>
</evidence>
<dbReference type="EMBL" id="JAMQCP010000005">
    <property type="protein sequence ID" value="MDS0255826.1"/>
    <property type="molecule type" value="Genomic_DNA"/>
</dbReference>
<evidence type="ECO:0000313" key="2">
    <source>
        <dbReference type="EMBL" id="MDS0255826.1"/>
    </source>
</evidence>
<dbReference type="EMBL" id="BMON01000004">
    <property type="protein sequence ID" value="GGM50143.1"/>
    <property type="molecule type" value="Genomic_DNA"/>
</dbReference>
<evidence type="ECO:0000313" key="1">
    <source>
        <dbReference type="EMBL" id="GGM50143.1"/>
    </source>
</evidence>
<name>A0A830FWW8_HALAR</name>
<proteinExistence type="predicted"/>
<dbReference type="RefSeq" id="WP_005532661.1">
    <property type="nucleotide sequence ID" value="NZ_BAABDY010000005.1"/>
</dbReference>
<reference evidence="1" key="1">
    <citation type="journal article" date="2014" name="Int. J. Syst. Evol. Microbiol.">
        <title>Complete genome sequence of Corynebacterium casei LMG S-19264T (=DSM 44701T), isolated from a smear-ripened cheese.</title>
        <authorList>
            <consortium name="US DOE Joint Genome Institute (JGI-PGF)"/>
            <person name="Walter F."/>
            <person name="Albersmeier A."/>
            <person name="Kalinowski J."/>
            <person name="Ruckert C."/>
        </authorList>
    </citation>
    <scope>NUCLEOTIDE SEQUENCE</scope>
    <source>
        <strain evidence="1">JCM 15759</strain>
    </source>
</reference>
<reference evidence="1" key="2">
    <citation type="submission" date="2020-09" db="EMBL/GenBank/DDBJ databases">
        <authorList>
            <person name="Sun Q."/>
            <person name="Ohkuma M."/>
        </authorList>
    </citation>
    <scope>NUCLEOTIDE SEQUENCE</scope>
    <source>
        <strain evidence="1">JCM 15759</strain>
    </source>
</reference>
<sequence length="77" mass="8832">MDLTDEQIETAIQNSVDNFRMMAQAQGESEEDIEERATILRESLEESYSETLPSAECSREFERLAEDVNAVVVSEWE</sequence>